<gene>
    <name evidence="4" type="ORF">SISNIDRAFT_412390</name>
</gene>
<dbReference type="InterPro" id="IPR002068">
    <property type="entry name" value="A-crystallin/Hsp20_dom"/>
</dbReference>
<dbReference type="AlphaFoldDB" id="A0A164TRR7"/>
<dbReference type="CDD" id="cd00298">
    <property type="entry name" value="ACD_sHsps_p23-like"/>
    <property type="match status" value="1"/>
</dbReference>
<dbReference type="Proteomes" id="UP000076722">
    <property type="component" value="Unassembled WGS sequence"/>
</dbReference>
<evidence type="ECO:0000256" key="2">
    <source>
        <dbReference type="RuleBase" id="RU003616"/>
    </source>
</evidence>
<feature type="domain" description="SHSP" evidence="3">
    <location>
        <begin position="1"/>
        <end position="105"/>
    </location>
</feature>
<dbReference type="EMBL" id="KV419410">
    <property type="protein sequence ID" value="KZS92585.1"/>
    <property type="molecule type" value="Genomic_DNA"/>
</dbReference>
<dbReference type="Pfam" id="PF00011">
    <property type="entry name" value="HSP20"/>
    <property type="match status" value="1"/>
</dbReference>
<evidence type="ECO:0000259" key="3">
    <source>
        <dbReference type="PROSITE" id="PS01031"/>
    </source>
</evidence>
<reference evidence="4 5" key="1">
    <citation type="journal article" date="2016" name="Mol. Biol. Evol.">
        <title>Comparative Genomics of Early-Diverging Mushroom-Forming Fungi Provides Insights into the Origins of Lignocellulose Decay Capabilities.</title>
        <authorList>
            <person name="Nagy L.G."/>
            <person name="Riley R."/>
            <person name="Tritt A."/>
            <person name="Adam C."/>
            <person name="Daum C."/>
            <person name="Floudas D."/>
            <person name="Sun H."/>
            <person name="Yadav J.S."/>
            <person name="Pangilinan J."/>
            <person name="Larsson K.H."/>
            <person name="Matsuura K."/>
            <person name="Barry K."/>
            <person name="Labutti K."/>
            <person name="Kuo R."/>
            <person name="Ohm R.A."/>
            <person name="Bhattacharya S.S."/>
            <person name="Shirouzu T."/>
            <person name="Yoshinaga Y."/>
            <person name="Martin F.M."/>
            <person name="Grigoriev I.V."/>
            <person name="Hibbett D.S."/>
        </authorList>
    </citation>
    <scope>NUCLEOTIDE SEQUENCE [LARGE SCALE GENOMIC DNA]</scope>
    <source>
        <strain evidence="4 5">HHB9708</strain>
    </source>
</reference>
<dbReference type="PROSITE" id="PS01031">
    <property type="entry name" value="SHSP"/>
    <property type="match status" value="1"/>
</dbReference>
<sequence>MNRVTFRDSSDGKTVTATFHLPGIPKEDVHISFQPDRLIVTWQTVKVTESQEGDRLVRERREKNYIRTLHLPDGTRFEEVKATMDSRNLLLTYPKMRPSQLVPIT</sequence>
<keyword evidence="5" id="KW-1185">Reference proteome</keyword>
<dbReference type="Gene3D" id="2.60.40.790">
    <property type="match status" value="1"/>
</dbReference>
<dbReference type="OrthoDB" id="1431247at2759"/>
<evidence type="ECO:0000313" key="5">
    <source>
        <dbReference type="Proteomes" id="UP000076722"/>
    </source>
</evidence>
<comment type="similarity">
    <text evidence="1 2">Belongs to the small heat shock protein (HSP20) family.</text>
</comment>
<accession>A0A164TRR7</accession>
<evidence type="ECO:0000256" key="1">
    <source>
        <dbReference type="PROSITE-ProRule" id="PRU00285"/>
    </source>
</evidence>
<name>A0A164TRR7_9AGAM</name>
<evidence type="ECO:0000313" key="4">
    <source>
        <dbReference type="EMBL" id="KZS92585.1"/>
    </source>
</evidence>
<protein>
    <recommendedName>
        <fullName evidence="3">SHSP domain-containing protein</fullName>
    </recommendedName>
</protein>
<dbReference type="STRING" id="1314777.A0A164TRR7"/>
<proteinExistence type="inferred from homology"/>
<dbReference type="InterPro" id="IPR008978">
    <property type="entry name" value="HSP20-like_chaperone"/>
</dbReference>
<dbReference type="SUPFAM" id="SSF49764">
    <property type="entry name" value="HSP20-like chaperones"/>
    <property type="match status" value="1"/>
</dbReference>
<organism evidence="4 5">
    <name type="scientific">Sistotremastrum niveocremeum HHB9708</name>
    <dbReference type="NCBI Taxonomy" id="1314777"/>
    <lineage>
        <taxon>Eukaryota</taxon>
        <taxon>Fungi</taxon>
        <taxon>Dikarya</taxon>
        <taxon>Basidiomycota</taxon>
        <taxon>Agaricomycotina</taxon>
        <taxon>Agaricomycetes</taxon>
        <taxon>Sistotremastrales</taxon>
        <taxon>Sistotremastraceae</taxon>
        <taxon>Sertulicium</taxon>
        <taxon>Sertulicium niveocremeum</taxon>
    </lineage>
</organism>